<organism evidence="1 2">
    <name type="scientific">Paracraurococcus lichenis</name>
    <dbReference type="NCBI Taxonomy" id="3064888"/>
    <lineage>
        <taxon>Bacteria</taxon>
        <taxon>Pseudomonadati</taxon>
        <taxon>Pseudomonadota</taxon>
        <taxon>Alphaproteobacteria</taxon>
        <taxon>Acetobacterales</taxon>
        <taxon>Roseomonadaceae</taxon>
        <taxon>Paracraurococcus</taxon>
    </lineage>
</organism>
<dbReference type="RefSeq" id="WP_305106549.1">
    <property type="nucleotide sequence ID" value="NZ_JAUTWS010000033.1"/>
</dbReference>
<evidence type="ECO:0000313" key="1">
    <source>
        <dbReference type="EMBL" id="MDO9711693.1"/>
    </source>
</evidence>
<dbReference type="SUPFAM" id="SSF48371">
    <property type="entry name" value="ARM repeat"/>
    <property type="match status" value="1"/>
</dbReference>
<sequence length="199" mass="20398">MASRPGRARPTEAALLADLAAADPGLRRAAAQALGAHPAAVPALRAALSAETKRPVQEALLAALTDIASADAVAAMLGLLRAEDAWLRNAALTALQEIGAPAAAPVRAVLDAADPDLRMAALLALAGLRCPEAEAWTIARLEQETEVNVCATAIEVLDRIGGPASAPALDRLAGRFAAEPFLAFAARAVRDRLLGEPKA</sequence>
<dbReference type="SMART" id="SM00567">
    <property type="entry name" value="EZ_HEAT"/>
    <property type="match status" value="4"/>
</dbReference>
<accession>A0ABT9E6B5</accession>
<gene>
    <name evidence="1" type="ORF">Q7A36_25320</name>
</gene>
<dbReference type="Proteomes" id="UP001243009">
    <property type="component" value="Unassembled WGS sequence"/>
</dbReference>
<reference evidence="1 2" key="1">
    <citation type="submission" date="2023-08" db="EMBL/GenBank/DDBJ databases">
        <title>The draft genome sequence of Paracraurococcus sp. LOR1-02.</title>
        <authorList>
            <person name="Kingkaew E."/>
            <person name="Tanasupawat S."/>
        </authorList>
    </citation>
    <scope>NUCLEOTIDE SEQUENCE [LARGE SCALE GENOMIC DNA]</scope>
    <source>
        <strain evidence="1 2">LOR1-02</strain>
    </source>
</reference>
<dbReference type="InterPro" id="IPR004155">
    <property type="entry name" value="PBS_lyase_HEAT"/>
</dbReference>
<dbReference type="Pfam" id="PF13646">
    <property type="entry name" value="HEAT_2"/>
    <property type="match status" value="2"/>
</dbReference>
<protein>
    <submittedName>
        <fullName evidence="1">HEAT repeat domain-containing protein</fullName>
    </submittedName>
</protein>
<dbReference type="EMBL" id="JAUTWS010000033">
    <property type="protein sequence ID" value="MDO9711693.1"/>
    <property type="molecule type" value="Genomic_DNA"/>
</dbReference>
<name>A0ABT9E6B5_9PROT</name>
<evidence type="ECO:0000313" key="2">
    <source>
        <dbReference type="Proteomes" id="UP001243009"/>
    </source>
</evidence>
<dbReference type="InterPro" id="IPR016024">
    <property type="entry name" value="ARM-type_fold"/>
</dbReference>
<dbReference type="Gene3D" id="1.25.10.10">
    <property type="entry name" value="Leucine-rich Repeat Variant"/>
    <property type="match status" value="1"/>
</dbReference>
<dbReference type="InterPro" id="IPR011989">
    <property type="entry name" value="ARM-like"/>
</dbReference>
<comment type="caution">
    <text evidence="1">The sequence shown here is derived from an EMBL/GenBank/DDBJ whole genome shotgun (WGS) entry which is preliminary data.</text>
</comment>
<keyword evidence="2" id="KW-1185">Reference proteome</keyword>
<proteinExistence type="predicted"/>